<evidence type="ECO:0000256" key="3">
    <source>
        <dbReference type="ARBA" id="ARBA00022692"/>
    </source>
</evidence>
<feature type="domain" description="Lipid desaturase" evidence="7">
    <location>
        <begin position="16"/>
        <end position="181"/>
    </location>
</feature>
<dbReference type="Proteomes" id="UP000240366">
    <property type="component" value="Segment"/>
</dbReference>
<evidence type="ECO:0000313" key="8">
    <source>
        <dbReference type="EMBL" id="BAV61746.1"/>
    </source>
</evidence>
<feature type="transmembrane region" description="Helical" evidence="6">
    <location>
        <begin position="82"/>
        <end position="101"/>
    </location>
</feature>
<organism evidence="8 11">
    <name type="scientific">Acanthamoeba castellanii mimivirus</name>
    <dbReference type="NCBI Taxonomy" id="1899318"/>
    <lineage>
        <taxon>Viruses</taxon>
        <taxon>Varidnaviria</taxon>
        <taxon>Bamfordvirae</taxon>
        <taxon>Nucleocytoviricota</taxon>
        <taxon>Megaviricetes</taxon>
        <taxon>Imitervirales</taxon>
        <taxon>Mimiviridae</taxon>
        <taxon>Megamimivirinae</taxon>
        <taxon>Mimivirus</taxon>
    </lineage>
</organism>
<dbReference type="PANTHER" id="PTHR48230">
    <property type="match status" value="1"/>
</dbReference>
<feature type="transmembrane region" description="Helical" evidence="6">
    <location>
        <begin position="12"/>
        <end position="29"/>
    </location>
</feature>
<evidence type="ECO:0000313" key="9">
    <source>
        <dbReference type="EMBL" id="BAV62732.1"/>
    </source>
</evidence>
<dbReference type="InterPro" id="IPR053335">
    <property type="entry name" value="Fatty_acid_desaturase_CarF"/>
</dbReference>
<comment type="similarity">
    <text evidence="2">Belongs to the fatty acid desaturase CarF family.</text>
</comment>
<proteinExistence type="inferred from homology"/>
<evidence type="ECO:0000256" key="6">
    <source>
        <dbReference type="SAM" id="Phobius"/>
    </source>
</evidence>
<reference evidence="10 11" key="1">
    <citation type="submission" date="2016-09" db="EMBL/GenBank/DDBJ databases">
        <title>Nearly complete genome sequences of 2 Mimiviridae isolates, Mimivirus shirakomae and Mimivirus kasaii from Japanese pond and river mouth.</title>
        <authorList>
            <person name="Takemura M."/>
            <person name="Mikami T."/>
            <person name="Murono S."/>
        </authorList>
    </citation>
    <scope>NUCLEOTIDE SEQUENCE [LARGE SCALE GENOMIC DNA]</scope>
    <source>
        <strain evidence="8 11">Mimivirus kasaii</strain>
        <strain evidence="9 10">Mimivirus shirakomae</strain>
    </source>
</reference>
<dbReference type="Proteomes" id="UP000241484">
    <property type="component" value="Segment"/>
</dbReference>
<evidence type="ECO:0000259" key="7">
    <source>
        <dbReference type="Pfam" id="PF10520"/>
    </source>
</evidence>
<evidence type="ECO:0000313" key="11">
    <source>
        <dbReference type="Proteomes" id="UP000241484"/>
    </source>
</evidence>
<evidence type="ECO:0000256" key="4">
    <source>
        <dbReference type="ARBA" id="ARBA00022989"/>
    </source>
</evidence>
<protein>
    <submittedName>
        <fullName evidence="8">Putative transmembrane protein</fullName>
    </submittedName>
</protein>
<evidence type="ECO:0000313" key="10">
    <source>
        <dbReference type="Proteomes" id="UP000240366"/>
    </source>
</evidence>
<dbReference type="PANTHER" id="PTHR48230:SF1">
    <property type="entry name" value="LIPID DESATURASE DOMAIN-CONTAINING PROTEIN"/>
    <property type="match status" value="1"/>
</dbReference>
<keyword evidence="4 6" id="KW-1133">Transmembrane helix</keyword>
<dbReference type="EMBL" id="AP017645">
    <property type="protein sequence ID" value="BAV62732.1"/>
    <property type="molecule type" value="Genomic_DNA"/>
</dbReference>
<sequence length="200" mass="24046">MLLTIIDKFIQIVLGYLLSDFIMGIYHWIKDTYFSPFTPIIGKTFIWGSRLHHVRPRYVLEFTDKDLIIDSAKWTLSWIGPLFFWFGLTPFLVTMFIMISLNDVIHKYTHEIDHERPMWATILQRIGFFQSHDEHHLHHIAPHEINYCPVTPYVNIWLEKINLWRKLESFVEYLTGVKPRAKEYEFVEDEKYPAGIRFLE</sequence>
<dbReference type="GO" id="GO:0016020">
    <property type="term" value="C:membrane"/>
    <property type="evidence" value="ECO:0007669"/>
    <property type="project" value="UniProtKB-SubCell"/>
</dbReference>
<comment type="subcellular location">
    <subcellularLocation>
        <location evidence="1">Membrane</location>
        <topology evidence="1">Multi-pass membrane protein</topology>
    </subcellularLocation>
</comment>
<dbReference type="EMBL" id="AP017644">
    <property type="protein sequence ID" value="BAV61746.1"/>
    <property type="molecule type" value="Genomic_DNA"/>
</dbReference>
<evidence type="ECO:0000256" key="1">
    <source>
        <dbReference type="ARBA" id="ARBA00004141"/>
    </source>
</evidence>
<dbReference type="InterPro" id="IPR019547">
    <property type="entry name" value="Lipid_desat"/>
</dbReference>
<evidence type="ECO:0000256" key="5">
    <source>
        <dbReference type="ARBA" id="ARBA00023136"/>
    </source>
</evidence>
<accession>A0A1E1EU13</accession>
<dbReference type="Pfam" id="PF10520">
    <property type="entry name" value="Lipid_desat"/>
    <property type="match status" value="1"/>
</dbReference>
<evidence type="ECO:0000256" key="2">
    <source>
        <dbReference type="ARBA" id="ARBA00007620"/>
    </source>
</evidence>
<name>A0A1E1EU13_9VIRU</name>
<keyword evidence="3 6" id="KW-0812">Transmembrane</keyword>
<keyword evidence="5 6" id="KW-0472">Membrane</keyword>